<dbReference type="GO" id="GO:0046872">
    <property type="term" value="F:metal ion binding"/>
    <property type="evidence" value="ECO:0007669"/>
    <property type="project" value="UniProtKB-KW"/>
</dbReference>
<feature type="domain" description="CENP-V/GFA" evidence="4">
    <location>
        <begin position="10"/>
        <end position="126"/>
    </location>
</feature>
<dbReference type="SUPFAM" id="SSF51316">
    <property type="entry name" value="Mss4-like"/>
    <property type="match status" value="2"/>
</dbReference>
<dbReference type="PANTHER" id="PTHR28620">
    <property type="entry name" value="CENTROMERE PROTEIN V"/>
    <property type="match status" value="1"/>
</dbReference>
<dbReference type="Pfam" id="PF04828">
    <property type="entry name" value="GFA"/>
    <property type="match status" value="2"/>
</dbReference>
<name>A0A9Q0AT23_9PEZI</name>
<evidence type="ECO:0000259" key="4">
    <source>
        <dbReference type="PROSITE" id="PS51891"/>
    </source>
</evidence>
<dbReference type="EMBL" id="JAFIMR010000006">
    <property type="protein sequence ID" value="KAI1877461.1"/>
    <property type="molecule type" value="Genomic_DNA"/>
</dbReference>
<accession>A0A9Q0AT23</accession>
<dbReference type="Gene3D" id="2.170.150.70">
    <property type="match status" value="2"/>
</dbReference>
<evidence type="ECO:0000256" key="3">
    <source>
        <dbReference type="ARBA" id="ARBA00022833"/>
    </source>
</evidence>
<sequence length="296" mass="33323">MSDQQDIKTYRGNCHCKAYVFEAKLPEIKKVDRCSCSICYKKGALWVFPKRNDVTWVKGEESTLKTYNFGRKRFDHKFCPTCGTSILGVGYIEPPKPGEDKEPEFCLNARTIQGLDIWSLEERVFDGGSIPPAYEPPQFTGTEPQAELEGGKLFYGSCHCGAVRLALKSPPLDETYDDRVIECNCSICGRYGTTWIYPKKEYVAVEGEDNMTYYGMGMGIFLKGFCKTCGVPVENKATELSDEKIAALPEGARFWHARGKTFRSLNGKVLNGVDLGPLKKERIDGWKLIKPEYVNP</sequence>
<dbReference type="AlphaFoldDB" id="A0A9Q0AT23"/>
<evidence type="ECO:0000256" key="1">
    <source>
        <dbReference type="ARBA" id="ARBA00005495"/>
    </source>
</evidence>
<keyword evidence="3" id="KW-0862">Zinc</keyword>
<reference evidence="5" key="1">
    <citation type="submission" date="2021-03" db="EMBL/GenBank/DDBJ databases">
        <title>Revisited historic fungal species revealed as producer of novel bioactive compounds through whole genome sequencing and comparative genomics.</title>
        <authorList>
            <person name="Vignolle G.A."/>
            <person name="Hochenegger N."/>
            <person name="Mach R.L."/>
            <person name="Mach-Aigner A.R."/>
            <person name="Javad Rahimi M."/>
            <person name="Salim K.A."/>
            <person name="Chan C.M."/>
            <person name="Lim L.B.L."/>
            <person name="Cai F."/>
            <person name="Druzhinina I.S."/>
            <person name="U'Ren J.M."/>
            <person name="Derntl C."/>
        </authorList>
    </citation>
    <scope>NUCLEOTIDE SEQUENCE</scope>
    <source>
        <strain evidence="5">TUCIM 5799</strain>
    </source>
</reference>
<dbReference type="InterPro" id="IPR011057">
    <property type="entry name" value="Mss4-like_sf"/>
</dbReference>
<organism evidence="5 6">
    <name type="scientific">Neoarthrinium moseri</name>
    <dbReference type="NCBI Taxonomy" id="1658444"/>
    <lineage>
        <taxon>Eukaryota</taxon>
        <taxon>Fungi</taxon>
        <taxon>Dikarya</taxon>
        <taxon>Ascomycota</taxon>
        <taxon>Pezizomycotina</taxon>
        <taxon>Sordariomycetes</taxon>
        <taxon>Xylariomycetidae</taxon>
        <taxon>Amphisphaeriales</taxon>
        <taxon>Apiosporaceae</taxon>
        <taxon>Neoarthrinium</taxon>
    </lineage>
</organism>
<gene>
    <name evidence="5" type="ORF">JX265_003469</name>
</gene>
<evidence type="ECO:0000313" key="5">
    <source>
        <dbReference type="EMBL" id="KAI1877461.1"/>
    </source>
</evidence>
<evidence type="ECO:0000256" key="2">
    <source>
        <dbReference type="ARBA" id="ARBA00022723"/>
    </source>
</evidence>
<comment type="caution">
    <text evidence="5">The sequence shown here is derived from an EMBL/GenBank/DDBJ whole genome shotgun (WGS) entry which is preliminary data.</text>
</comment>
<dbReference type="Proteomes" id="UP000829685">
    <property type="component" value="Unassembled WGS sequence"/>
</dbReference>
<dbReference type="InterPro" id="IPR052355">
    <property type="entry name" value="CENP-V-like"/>
</dbReference>
<comment type="similarity">
    <text evidence="1">Belongs to the Gfa family.</text>
</comment>
<proteinExistence type="inferred from homology"/>
<dbReference type="PANTHER" id="PTHR28620:SF1">
    <property type="entry name" value="CENP-V_GFA DOMAIN-CONTAINING PROTEIN"/>
    <property type="match status" value="1"/>
</dbReference>
<evidence type="ECO:0000313" key="6">
    <source>
        <dbReference type="Proteomes" id="UP000829685"/>
    </source>
</evidence>
<keyword evidence="6" id="KW-1185">Reference proteome</keyword>
<keyword evidence="2" id="KW-0479">Metal-binding</keyword>
<dbReference type="GO" id="GO:0016846">
    <property type="term" value="F:carbon-sulfur lyase activity"/>
    <property type="evidence" value="ECO:0007669"/>
    <property type="project" value="InterPro"/>
</dbReference>
<protein>
    <recommendedName>
        <fullName evidence="4">CENP-V/GFA domain-containing protein</fullName>
    </recommendedName>
</protein>
<feature type="domain" description="CENP-V/GFA" evidence="4">
    <location>
        <begin position="154"/>
        <end position="279"/>
    </location>
</feature>
<dbReference type="PROSITE" id="PS51891">
    <property type="entry name" value="CENP_V_GFA"/>
    <property type="match status" value="2"/>
</dbReference>
<dbReference type="InterPro" id="IPR006913">
    <property type="entry name" value="CENP-V/GFA"/>
</dbReference>
<dbReference type="OrthoDB" id="2993351at2759"/>